<comment type="caution">
    <text evidence="2">The sequence shown here is derived from an EMBL/GenBank/DDBJ whole genome shotgun (WGS) entry which is preliminary data.</text>
</comment>
<dbReference type="Proteomes" id="UP000076874">
    <property type="component" value="Unassembled WGS sequence"/>
</dbReference>
<evidence type="ECO:0000313" key="3">
    <source>
        <dbReference type="Proteomes" id="UP000076874"/>
    </source>
</evidence>
<dbReference type="STRING" id="1081102.A0A167MGR3"/>
<feature type="compositionally biased region" description="Low complexity" evidence="1">
    <location>
        <begin position="590"/>
        <end position="606"/>
    </location>
</feature>
<feature type="region of interest" description="Disordered" evidence="1">
    <location>
        <begin position="528"/>
        <end position="678"/>
    </location>
</feature>
<keyword evidence="3" id="KW-1185">Reference proteome</keyword>
<gene>
    <name evidence="2" type="ORF">SPI_08952</name>
</gene>
<organism evidence="2 3">
    <name type="scientific">Niveomyces insectorum RCEF 264</name>
    <dbReference type="NCBI Taxonomy" id="1081102"/>
    <lineage>
        <taxon>Eukaryota</taxon>
        <taxon>Fungi</taxon>
        <taxon>Dikarya</taxon>
        <taxon>Ascomycota</taxon>
        <taxon>Pezizomycotina</taxon>
        <taxon>Sordariomycetes</taxon>
        <taxon>Hypocreomycetidae</taxon>
        <taxon>Hypocreales</taxon>
        <taxon>Cordycipitaceae</taxon>
        <taxon>Niveomyces</taxon>
    </lineage>
</organism>
<feature type="region of interest" description="Disordered" evidence="1">
    <location>
        <begin position="1"/>
        <end position="61"/>
    </location>
</feature>
<dbReference type="AlphaFoldDB" id="A0A167MGR3"/>
<protein>
    <submittedName>
        <fullName evidence="2">Uncharacterized protein</fullName>
    </submittedName>
</protein>
<feature type="compositionally biased region" description="Low complexity" evidence="1">
    <location>
        <begin position="624"/>
        <end position="634"/>
    </location>
</feature>
<feature type="compositionally biased region" description="Low complexity" evidence="1">
    <location>
        <begin position="23"/>
        <end position="48"/>
    </location>
</feature>
<feature type="region of interest" description="Disordered" evidence="1">
    <location>
        <begin position="715"/>
        <end position="783"/>
    </location>
</feature>
<dbReference type="EMBL" id="AZHD01000024">
    <property type="protein sequence ID" value="OAA54333.1"/>
    <property type="molecule type" value="Genomic_DNA"/>
</dbReference>
<feature type="region of interest" description="Disordered" evidence="1">
    <location>
        <begin position="476"/>
        <end position="495"/>
    </location>
</feature>
<reference evidence="2 3" key="1">
    <citation type="journal article" date="2016" name="Genome Biol. Evol.">
        <title>Divergent and convergent evolution of fungal pathogenicity.</title>
        <authorList>
            <person name="Shang Y."/>
            <person name="Xiao G."/>
            <person name="Zheng P."/>
            <person name="Cen K."/>
            <person name="Zhan S."/>
            <person name="Wang C."/>
        </authorList>
    </citation>
    <scope>NUCLEOTIDE SEQUENCE [LARGE SCALE GENOMIC DNA]</scope>
    <source>
        <strain evidence="2 3">RCEF 264</strain>
    </source>
</reference>
<accession>A0A167MGR3</accession>
<sequence>MTSTATEAPSSLRHDGQLAVRLSSAQPQATALPPAASSASEQQATQWAARRRPQKPAIPKHPIPTMQEAFAESLAEVTSGTLAMKPKLRVDNAQIRRDRLLDQEKSEGPPAALWRLRPGQNCHELRKLLAQIAFGVYLLLKGMANSNAQVVAILQSHIDEVDDFLKTAMEDLKLATQDLNTRLDYLKLPLGNLPAFEEMLEDREFRLRIVDGNVRIEHILSRTSTALDQTTHDVSEGMRSTREFTAYLAAEENGPWRVERPDVIDIYEAMRGNAEGWLNAFVDLEEKANMLDLLISKLADMVTAMDRCAGEVSRRTRFSIKPFTLPEITGRPSHESHESHESYLSSHDTTPALSPGLPVPQMPPRLSLRFSALGDSLAPNFLENPSSRNSTASRQSLPTFAYTAPAELSVTSEKAEQPTETANTLVTPNAEQPAVQTTEAKAGAASEFANENDLRLLDTAVSVDRIDIKADSDVFTQTHNDNGSVPVPQPADDVTSIDGQVQQENTEAPKEIGLLEDKPDEEETLFILQPRTYTPQLPTPLPSPRLQDSDGDGSERRSGDVEAISPRSYIPPVEERLSYQPPLSPDARASRPPLQQAPQQAPQQRRTMASRLQDEDRVATERQSSIVSSLSVSSGRTVEGDNSSGPPRKRTSIRDRVSLRTTPPDAILVPPPNASQLRRPVFASPRTYQNYRTFTGPDSAYSSDADRTTSVVITEPPPTNVSGHSRDFSPPVIPNVIPSPHSDQQYFRPVQASPHSPLQQRPHTAGQVPSRPYHLRNAPSSMGMSMLSSVTTMTQNSKGQPTLKKKRSAFGWLKKAFTLDEDERATFDHRRQIEERNLYYDARSPRFLDGKRIR</sequence>
<proteinExistence type="predicted"/>
<name>A0A167MGR3_9HYPO</name>
<evidence type="ECO:0000256" key="1">
    <source>
        <dbReference type="SAM" id="MobiDB-lite"/>
    </source>
</evidence>
<feature type="region of interest" description="Disordered" evidence="1">
    <location>
        <begin position="325"/>
        <end position="361"/>
    </location>
</feature>
<feature type="compositionally biased region" description="Polar residues" evidence="1">
    <location>
        <begin position="753"/>
        <end position="762"/>
    </location>
</feature>
<feature type="compositionally biased region" description="Basic and acidic residues" evidence="1">
    <location>
        <begin position="332"/>
        <end position="341"/>
    </location>
</feature>
<dbReference type="OrthoDB" id="5389734at2759"/>
<evidence type="ECO:0000313" key="2">
    <source>
        <dbReference type="EMBL" id="OAA54333.1"/>
    </source>
</evidence>